<dbReference type="Proteomes" id="UP001386437">
    <property type="component" value="Unassembled WGS sequence"/>
</dbReference>
<dbReference type="EMBL" id="JACFYJ010000328">
    <property type="protein sequence ID" value="MEI6003580.1"/>
    <property type="molecule type" value="Genomic_DNA"/>
</dbReference>
<sequence>LPSTGAGAIAEGLARALDGSMKLPDADACRAYAAANFDSPVIADRVASIYHEALVDA</sequence>
<accession>A0ABU8J6I6</accession>
<protein>
    <submittedName>
        <fullName evidence="1">Glycosyltransferase family 1 protein</fullName>
    </submittedName>
</protein>
<gene>
    <name evidence="1" type="ORF">H3V53_42940</name>
</gene>
<reference evidence="1 2" key="1">
    <citation type="journal article" date="2022" name="Arch. Microbiol.">
        <title>Paraburkholderia bengalensis sp. nov. isolated from roots of Oryza sativa, IR64.</title>
        <authorList>
            <person name="Nag P."/>
            <person name="Mondal N."/>
            <person name="Sarkar J."/>
            <person name="Das S."/>
        </authorList>
    </citation>
    <scope>NUCLEOTIDE SEQUENCE [LARGE SCALE GENOMIC DNA]</scope>
    <source>
        <strain evidence="1 2">IR64_4_BI</strain>
    </source>
</reference>
<comment type="caution">
    <text evidence="1">The sequence shown here is derived from an EMBL/GenBank/DDBJ whole genome shotgun (WGS) entry which is preliminary data.</text>
</comment>
<proteinExistence type="predicted"/>
<evidence type="ECO:0000313" key="1">
    <source>
        <dbReference type="EMBL" id="MEI6003580.1"/>
    </source>
</evidence>
<evidence type="ECO:0000313" key="2">
    <source>
        <dbReference type="Proteomes" id="UP001386437"/>
    </source>
</evidence>
<name>A0ABU8J6I6_9BURK</name>
<organism evidence="1 2">
    <name type="scientific">Paraburkholderia bengalensis</name>
    <dbReference type="NCBI Taxonomy" id="2747562"/>
    <lineage>
        <taxon>Bacteria</taxon>
        <taxon>Pseudomonadati</taxon>
        <taxon>Pseudomonadota</taxon>
        <taxon>Betaproteobacteria</taxon>
        <taxon>Burkholderiales</taxon>
        <taxon>Burkholderiaceae</taxon>
        <taxon>Paraburkholderia</taxon>
    </lineage>
</organism>
<feature type="non-terminal residue" evidence="1">
    <location>
        <position position="1"/>
    </location>
</feature>
<keyword evidence="2" id="KW-1185">Reference proteome</keyword>